<feature type="transmembrane region" description="Helical" evidence="1">
    <location>
        <begin position="105"/>
        <end position="126"/>
    </location>
</feature>
<feature type="transmembrane region" description="Helical" evidence="1">
    <location>
        <begin position="12"/>
        <end position="35"/>
    </location>
</feature>
<keyword evidence="1" id="KW-1133">Transmembrane helix</keyword>
<evidence type="ECO:0000313" key="2">
    <source>
        <dbReference type="EMBL" id="RNL86681.1"/>
    </source>
</evidence>
<dbReference type="OrthoDB" id="9812539at2"/>
<evidence type="ECO:0000313" key="3">
    <source>
        <dbReference type="Proteomes" id="UP000267469"/>
    </source>
</evidence>
<organism evidence="2 3">
    <name type="scientific">Sinomicrobium pectinilyticum</name>
    <dbReference type="NCBI Taxonomy" id="1084421"/>
    <lineage>
        <taxon>Bacteria</taxon>
        <taxon>Pseudomonadati</taxon>
        <taxon>Bacteroidota</taxon>
        <taxon>Flavobacteriia</taxon>
        <taxon>Flavobacteriales</taxon>
        <taxon>Flavobacteriaceae</taxon>
        <taxon>Sinomicrobium</taxon>
    </lineage>
</organism>
<reference evidence="2 3" key="1">
    <citation type="submission" date="2018-10" db="EMBL/GenBank/DDBJ databases">
        <title>Sinomicrobium pectinilyticum sp. nov., a pectinase-producing bacterium isolated from alkaline and saline soil, and emended description of the genus Sinomicrobium.</title>
        <authorList>
            <person name="Cheng B."/>
            <person name="Li C."/>
            <person name="Lai Q."/>
            <person name="Du M."/>
            <person name="Shao Z."/>
            <person name="Xu P."/>
            <person name="Yang C."/>
        </authorList>
    </citation>
    <scope>NUCLEOTIDE SEQUENCE [LARGE SCALE GENOMIC DNA]</scope>
    <source>
        <strain evidence="2 3">5DNS001</strain>
    </source>
</reference>
<dbReference type="InterPro" id="IPR021329">
    <property type="entry name" value="DUF2938"/>
</dbReference>
<dbReference type="Proteomes" id="UP000267469">
    <property type="component" value="Unassembled WGS sequence"/>
</dbReference>
<sequence>MCKMRAIYNLLTRIVVIGIGGTLCIDLFTTVLGFFKVTTNGLRFVGRYIAYALDGVYSHDMIIQTKSVTGELLYGYAVHYIAGISFAFLLLLLYKKEWFYKPKFLPAFVVGLISYLPALFFIQPLFGFGVAFSELDRQISLLFKTSIIHIIYGVGLYCTARFVLFIKGTKHVKIS</sequence>
<dbReference type="EMBL" id="RJTM01000078">
    <property type="protein sequence ID" value="RNL86681.1"/>
    <property type="molecule type" value="Genomic_DNA"/>
</dbReference>
<evidence type="ECO:0000256" key="1">
    <source>
        <dbReference type="SAM" id="Phobius"/>
    </source>
</evidence>
<dbReference type="Pfam" id="PF11158">
    <property type="entry name" value="DUF2938"/>
    <property type="match status" value="1"/>
</dbReference>
<proteinExistence type="predicted"/>
<gene>
    <name evidence="2" type="ORF">ED312_11140</name>
</gene>
<feature type="transmembrane region" description="Helical" evidence="1">
    <location>
        <begin position="146"/>
        <end position="166"/>
    </location>
</feature>
<accession>A0A3N0EFV3</accession>
<keyword evidence="1" id="KW-0812">Transmembrane</keyword>
<comment type="caution">
    <text evidence="2">The sequence shown here is derived from an EMBL/GenBank/DDBJ whole genome shotgun (WGS) entry which is preliminary data.</text>
</comment>
<keyword evidence="1" id="KW-0472">Membrane</keyword>
<dbReference type="AlphaFoldDB" id="A0A3N0EFV3"/>
<protein>
    <submittedName>
        <fullName evidence="2">DUF2938 family protein</fullName>
    </submittedName>
</protein>
<name>A0A3N0EFV3_SINP1</name>
<keyword evidence="3" id="KW-1185">Reference proteome</keyword>
<feature type="transmembrane region" description="Helical" evidence="1">
    <location>
        <begin position="73"/>
        <end position="93"/>
    </location>
</feature>